<evidence type="ECO:0000256" key="7">
    <source>
        <dbReference type="PIRSR" id="PIRSR036432-1"/>
    </source>
</evidence>
<dbReference type="Proteomes" id="UP000317158">
    <property type="component" value="Unassembled WGS sequence"/>
</dbReference>
<feature type="binding site" evidence="6 7">
    <location>
        <position position="204"/>
    </location>
    <ligand>
        <name>S-adenosyl-L-methionine</name>
        <dbReference type="ChEBI" id="CHEBI:59789"/>
    </ligand>
</feature>
<evidence type="ECO:0000256" key="2">
    <source>
        <dbReference type="ARBA" id="ARBA00006729"/>
    </source>
</evidence>
<dbReference type="SUPFAM" id="SSF53790">
    <property type="entry name" value="Tetrapyrrole methylase"/>
    <property type="match status" value="1"/>
</dbReference>
<dbReference type="HAMAP" id="MF_01084">
    <property type="entry name" value="Diphthine_synth"/>
    <property type="match status" value="1"/>
</dbReference>
<dbReference type="GO" id="GO:0004164">
    <property type="term" value="F:diphthine synthase activity"/>
    <property type="evidence" value="ECO:0007669"/>
    <property type="project" value="UniProtKB-UniRule"/>
</dbReference>
<keyword evidence="3 6" id="KW-0489">Methyltransferase</keyword>
<dbReference type="Pfam" id="PF00590">
    <property type="entry name" value="TP_methylase"/>
    <property type="match status" value="1"/>
</dbReference>
<evidence type="ECO:0000256" key="3">
    <source>
        <dbReference type="ARBA" id="ARBA00022603"/>
    </source>
</evidence>
<accession>A0A520KT75</accession>
<organism evidence="9 10">
    <name type="scientific">Methanoliparum thermophilum</name>
    <dbReference type="NCBI Taxonomy" id="2491083"/>
    <lineage>
        <taxon>Archaea</taxon>
        <taxon>Methanobacteriati</taxon>
        <taxon>Methanobacteriota</taxon>
        <taxon>Candidatus Methanoliparia</taxon>
        <taxon>Candidatus Methanoliparales</taxon>
        <taxon>Candidatus Methanoliparaceae</taxon>
        <taxon>Candidatus Methanoliparum</taxon>
    </lineage>
</organism>
<evidence type="ECO:0000256" key="5">
    <source>
        <dbReference type="ARBA" id="ARBA00022691"/>
    </source>
</evidence>
<evidence type="ECO:0000313" key="10">
    <source>
        <dbReference type="Proteomes" id="UP000317158"/>
    </source>
</evidence>
<evidence type="ECO:0000256" key="1">
    <source>
        <dbReference type="ARBA" id="ARBA00005156"/>
    </source>
</evidence>
<comment type="subunit">
    <text evidence="6">Homodimer.</text>
</comment>
<keyword evidence="5 6" id="KW-0949">S-adenosyl-L-methionine</keyword>
<dbReference type="InterPro" id="IPR000878">
    <property type="entry name" value="4pyrrol_Mease"/>
</dbReference>
<evidence type="ECO:0000256" key="4">
    <source>
        <dbReference type="ARBA" id="ARBA00022679"/>
    </source>
</evidence>
<dbReference type="Gene3D" id="3.40.1010.10">
    <property type="entry name" value="Cobalt-precorrin-4 Transmethylase, Domain 1"/>
    <property type="match status" value="1"/>
</dbReference>
<comment type="similarity">
    <text evidence="2 6">Belongs to the diphthine synthase family.</text>
</comment>
<keyword evidence="4 6" id="KW-0808">Transferase</keyword>
<feature type="binding site" evidence="6 7">
    <location>
        <begin position="113"/>
        <end position="114"/>
    </location>
    <ligand>
        <name>S-adenosyl-L-methionine</name>
        <dbReference type="ChEBI" id="CHEBI:59789"/>
    </ligand>
</feature>
<evidence type="ECO:0000313" key="9">
    <source>
        <dbReference type="EMBL" id="RZN65111.1"/>
    </source>
</evidence>
<dbReference type="PIRSF" id="PIRSF036432">
    <property type="entry name" value="Diphthine_synth"/>
    <property type="match status" value="1"/>
</dbReference>
<comment type="catalytic activity">
    <reaction evidence="6">
        <text>2-[(3S)-amino-3-carboxypropyl]-L-histidyl-[translation elongation factor 2] + 3 S-adenosyl-L-methionine = diphthine-[translation elongation factor 2] + 3 S-adenosyl-L-homocysteine + 3 H(+)</text>
        <dbReference type="Rhea" id="RHEA:36415"/>
        <dbReference type="Rhea" id="RHEA-COMP:9749"/>
        <dbReference type="Rhea" id="RHEA-COMP:10172"/>
        <dbReference type="ChEBI" id="CHEBI:15378"/>
        <dbReference type="ChEBI" id="CHEBI:57856"/>
        <dbReference type="ChEBI" id="CHEBI:59789"/>
        <dbReference type="ChEBI" id="CHEBI:73995"/>
        <dbReference type="ChEBI" id="CHEBI:82696"/>
        <dbReference type="EC" id="2.1.1.98"/>
    </reaction>
</comment>
<comment type="function">
    <text evidence="6">S-adenosyl-L-methionine-dependent methyltransferase that catalyzes the trimethylation of the amino group of the modified target histidine residue in translation elongation factor 2 (EF-2), to form an intermediate called diphthine. The three successive methylation reactions represent the second step of diphthamide biosynthesis.</text>
</comment>
<dbReference type="CDD" id="cd11647">
    <property type="entry name" value="DHP5_DphB"/>
    <property type="match status" value="1"/>
</dbReference>
<dbReference type="EC" id="2.1.1.98" evidence="6"/>
<dbReference type="InterPro" id="IPR035996">
    <property type="entry name" value="4pyrrol_Methylase_sf"/>
</dbReference>
<comment type="caution">
    <text evidence="9">The sequence shown here is derived from an EMBL/GenBank/DDBJ whole genome shotgun (WGS) entry which is preliminary data.</text>
</comment>
<dbReference type="GO" id="GO:0017183">
    <property type="term" value="P:protein histidyl modification to diphthamide"/>
    <property type="evidence" value="ECO:0007669"/>
    <property type="project" value="UniProtKB-UniRule"/>
</dbReference>
<feature type="binding site" evidence="6 7">
    <location>
        <position position="229"/>
    </location>
    <ligand>
        <name>S-adenosyl-L-methionine</name>
        <dbReference type="ChEBI" id="CHEBI:59789"/>
    </ligand>
</feature>
<reference evidence="9 10" key="1">
    <citation type="journal article" date="2019" name="Nat. Microbiol.">
        <title>Wide diversity of methane and short-chain alkane metabolisms in uncultured archaea.</title>
        <authorList>
            <person name="Borrel G."/>
            <person name="Adam P.S."/>
            <person name="McKay L.J."/>
            <person name="Chen L.X."/>
            <person name="Sierra-Garcia I.N."/>
            <person name="Sieber C.M."/>
            <person name="Letourneur Q."/>
            <person name="Ghozlane A."/>
            <person name="Andersen G.L."/>
            <person name="Li W.J."/>
            <person name="Hallam S.J."/>
            <person name="Muyzer G."/>
            <person name="de Oliveira V.M."/>
            <person name="Inskeep W.P."/>
            <person name="Banfield J.F."/>
            <person name="Gribaldo S."/>
        </authorList>
    </citation>
    <scope>NUCLEOTIDE SEQUENCE [LARGE SCALE GENOMIC DNA]</scope>
    <source>
        <strain evidence="9">NM1a</strain>
    </source>
</reference>
<feature type="binding site" evidence="6 7">
    <location>
        <position position="88"/>
    </location>
    <ligand>
        <name>S-adenosyl-L-methionine</name>
        <dbReference type="ChEBI" id="CHEBI:59789"/>
    </ligand>
</feature>
<dbReference type="AlphaFoldDB" id="A0A520KT75"/>
<name>A0A520KT75_METT2</name>
<evidence type="ECO:0000256" key="6">
    <source>
        <dbReference type="HAMAP-Rule" id="MF_01084"/>
    </source>
</evidence>
<feature type="binding site" evidence="6 7">
    <location>
        <position position="165"/>
    </location>
    <ligand>
        <name>S-adenosyl-L-methionine</name>
        <dbReference type="ChEBI" id="CHEBI:59789"/>
    </ligand>
</feature>
<dbReference type="NCBIfam" id="TIGR00522">
    <property type="entry name" value="dph5"/>
    <property type="match status" value="1"/>
</dbReference>
<sequence length="260" mass="29488">MLIFVGLGLYDEMDISIKGLETIKRSKKVFVEFYTSKMMGTTIDRLEKFYGKDIELLGREDIEIRPDKIIETARNKDVAFLCAGDPMIATTHIDLRIRAEDAGVKTRIIHGSSIQTAVIGLSGLQNYKFGRSTTIPRPYKNIIAESPYDVFKNNLDNNLHTLFLLDISDEPMTINEGLKILLNISDKRKDYKFKDNLCVGIARAGSDNPVVKADFIKDILDYNFGPPLHTFILPAKLHFMEKEALIRFAKAPKEILTKET</sequence>
<dbReference type="PANTHER" id="PTHR10882:SF0">
    <property type="entry name" value="DIPHTHINE METHYL ESTER SYNTHASE"/>
    <property type="match status" value="1"/>
</dbReference>
<dbReference type="EMBL" id="RXIF01000004">
    <property type="protein sequence ID" value="RZN65111.1"/>
    <property type="molecule type" value="Genomic_DNA"/>
</dbReference>
<dbReference type="Gene3D" id="3.30.950.10">
    <property type="entry name" value="Methyltransferase, Cobalt-precorrin-4 Transmethylase, Domain 2"/>
    <property type="match status" value="1"/>
</dbReference>
<feature type="binding site" evidence="6 7">
    <location>
        <position position="85"/>
    </location>
    <ligand>
        <name>S-adenosyl-L-methionine</name>
        <dbReference type="ChEBI" id="CHEBI:59789"/>
    </ligand>
</feature>
<feature type="binding site" evidence="6 7">
    <location>
        <position position="9"/>
    </location>
    <ligand>
        <name>S-adenosyl-L-methionine</name>
        <dbReference type="ChEBI" id="CHEBI:59789"/>
    </ligand>
</feature>
<dbReference type="InterPro" id="IPR014776">
    <property type="entry name" value="4pyrrole_Mease_sub2"/>
</dbReference>
<feature type="domain" description="Tetrapyrrole methylase" evidence="8">
    <location>
        <begin position="1"/>
        <end position="208"/>
    </location>
</feature>
<proteinExistence type="inferred from homology"/>
<dbReference type="UniPathway" id="UPA00559"/>
<gene>
    <name evidence="6" type="primary">dphB</name>
    <name evidence="9" type="ORF">EF806_01980</name>
</gene>
<dbReference type="InterPro" id="IPR014777">
    <property type="entry name" value="4pyrrole_Mease_sub1"/>
</dbReference>
<dbReference type="InterPro" id="IPR004551">
    <property type="entry name" value="Dphthn_synthase"/>
</dbReference>
<protein>
    <recommendedName>
        <fullName evidence="6">Diphthine synthase</fullName>
        <ecNumber evidence="6">2.1.1.98</ecNumber>
    </recommendedName>
    <alternativeName>
        <fullName evidence="6">Diphthamide biosynthesis methyltransferase</fullName>
    </alternativeName>
</protein>
<dbReference type="GO" id="GO:0032259">
    <property type="term" value="P:methylation"/>
    <property type="evidence" value="ECO:0007669"/>
    <property type="project" value="UniProtKB-KW"/>
</dbReference>
<comment type="pathway">
    <text evidence="1 6">Protein modification; peptidyl-diphthamide biosynthesis.</text>
</comment>
<evidence type="ECO:0000259" key="8">
    <source>
        <dbReference type="Pfam" id="PF00590"/>
    </source>
</evidence>
<dbReference type="PANTHER" id="PTHR10882">
    <property type="entry name" value="DIPHTHINE SYNTHASE"/>
    <property type="match status" value="1"/>
</dbReference>